<dbReference type="PANTHER" id="PTHR43394">
    <property type="entry name" value="ATP-DEPENDENT PERMEASE MDL1, MITOCHONDRIAL"/>
    <property type="match status" value="1"/>
</dbReference>
<evidence type="ECO:0000256" key="6">
    <source>
        <dbReference type="ARBA" id="ARBA00022989"/>
    </source>
</evidence>
<dbReference type="Gene3D" id="1.20.1560.10">
    <property type="entry name" value="ABC transporter type 1, transmembrane domain"/>
    <property type="match status" value="1"/>
</dbReference>
<dbReference type="PROSITE" id="PS00211">
    <property type="entry name" value="ABC_TRANSPORTER_1"/>
    <property type="match status" value="2"/>
</dbReference>
<dbReference type="CDD" id="cd18578">
    <property type="entry name" value="ABC_6TM_Pgp_ABCB1_D2_like"/>
    <property type="match status" value="1"/>
</dbReference>
<dbReference type="Proteomes" id="UP000005237">
    <property type="component" value="Unassembled WGS sequence"/>
</dbReference>
<dbReference type="SUPFAM" id="SSF90123">
    <property type="entry name" value="ABC transporter transmembrane region"/>
    <property type="match status" value="2"/>
</dbReference>
<dbReference type="GO" id="GO:0050830">
    <property type="term" value="P:defense response to Gram-positive bacterium"/>
    <property type="evidence" value="ECO:0007669"/>
    <property type="project" value="EnsemblMetazoa"/>
</dbReference>
<dbReference type="GO" id="GO:0016887">
    <property type="term" value="F:ATP hydrolysis activity"/>
    <property type="evidence" value="ECO:0007669"/>
    <property type="project" value="InterPro"/>
</dbReference>
<keyword evidence="12" id="KW-1185">Reference proteome</keyword>
<dbReference type="InterPro" id="IPR027417">
    <property type="entry name" value="P-loop_NTPase"/>
</dbReference>
<dbReference type="PANTHER" id="PTHR43394:SF27">
    <property type="entry name" value="ATP-DEPENDENT TRANSLOCASE ABCB1-LIKE"/>
    <property type="match status" value="1"/>
</dbReference>
<feature type="transmembrane region" description="Helical" evidence="8">
    <location>
        <begin position="144"/>
        <end position="164"/>
    </location>
</feature>
<dbReference type="InterPro" id="IPR036640">
    <property type="entry name" value="ABC1_TM_sf"/>
</dbReference>
<feature type="transmembrane region" description="Helical" evidence="8">
    <location>
        <begin position="263"/>
        <end position="281"/>
    </location>
</feature>
<name>A0A8R1E9N3_CAEJA</name>
<evidence type="ECO:0000256" key="8">
    <source>
        <dbReference type="SAM" id="Phobius"/>
    </source>
</evidence>
<sequence length="1196" mass="133337">MSYSFGEVSQVLVKITNAINNKTIDPADLEKAYKVFEHDMGSVIFHFSLCGLAYFTFGTLQFTIMKFVGDSTTYSVRKRYIARVLRKDAQYFDSISTGHLSTVLTDNMERFREVMNEKMALVIALLTDFTIGTSLAFYTDWKLASYGFFFAMGIALSGFLNSVSSMNSTEKQNMHLANAGSIAFQTLGAFKTVVSLNGQRQEIERYSAELKSAENYGFRRAFFFAISRGATYFFCNTLNTVILYVGTTMIYEGTVDASVVIRLFHYMMFSALCLGDALPIISQLANAVSSAAPISEMLTKEDDIIENDDPEPVDEEQIRGNVTFENVQFSYPSRPDTEVLKGISFKVNNGECIALVGASGSGKSTVVQLLLHYYNINSGNILIDGRKISDINIKKLRQIVGVVSQEPVLFNTTIEENIRFGNPNATLPSIYEALRKANAYDFVCAFPKGIKTIVGERGAQLSGGQKQRIAIARTLVRNPKILLLDEATSALDNESERVVQEALENASQGRTTIIIAHRLSTIRNSNKIIVMQKGNIVEVGNHDELIERQGVYNDLVLSQLLDKNSHSQEKEAPHETCSTPATKVFESITDPNETDQLLDDQSEEHFKKSNLQEIIKYCRPDYCILMGAVIGSAFQGLHYPILAQLIVRSYDAFAMEGEDILYYGHFWALSYMFLSIFKPLTQYCQYYGFGKVAEKLATRLRIKSFEHLLSLPCAFYDDSKHSSTVLATRLSTDASNVKAAVDDRLGSVILTLVAFATAVITAFYYNWKLTIQVLLFCPLLYLIEYLYEKAEEKAVSDDAVAFENSNRTAIEAIDNIRTVRSLNLENTVMEMITTHLQLIRKSYLKRALIQGLANGLSCSVYLFVYAISFKFGTFLAMRREVEPMDTYLVLITLSMTSNMAGAATAYIPDYKKAVHAGGLIFKLFTYPATMPFDSKDGERNISEGDIDCKNIHFNYEQRPDHTVLTGVNLKVNSGKTLALVGPSGCGKSTIISLLERFYHVTNGEVQIDKMNVEDINLHHLRKNVALVSQEPTLFNCSIRENLQYGLSKTVSLHEIESALEISNALTFVNQFPAGLDTIVGERGAQLSGGQKQRIAIARAILRNPKVLLLDEATSALDTDSEKIVQNALDTASERLSTIIVAHRLSTVVNADSIAVLKNGKVAEQGTHGELLERRGDYWRLIQKQCIDVQKPTELLL</sequence>
<feature type="domain" description="ABC transporter" evidence="9">
    <location>
        <begin position="946"/>
        <end position="1183"/>
    </location>
</feature>
<keyword evidence="3 8" id="KW-0812">Transmembrane</keyword>
<feature type="transmembrane region" description="Helical" evidence="8">
    <location>
        <begin position="43"/>
        <end position="69"/>
    </location>
</feature>
<dbReference type="InterPro" id="IPR039421">
    <property type="entry name" value="Type_1_exporter"/>
</dbReference>
<dbReference type="SUPFAM" id="SSF52540">
    <property type="entry name" value="P-loop containing nucleoside triphosphate hydrolases"/>
    <property type="match status" value="2"/>
</dbReference>
<reference evidence="11" key="2">
    <citation type="submission" date="2022-06" db="UniProtKB">
        <authorList>
            <consortium name="EnsemblMetazoa"/>
        </authorList>
    </citation>
    <scope>IDENTIFICATION</scope>
    <source>
        <strain evidence="11">DF5081</strain>
    </source>
</reference>
<dbReference type="Gene3D" id="3.40.50.300">
    <property type="entry name" value="P-loop containing nucleotide triphosphate hydrolases"/>
    <property type="match status" value="2"/>
</dbReference>
<feature type="transmembrane region" description="Helical" evidence="8">
    <location>
        <begin position="847"/>
        <end position="867"/>
    </location>
</feature>
<dbReference type="CDD" id="cd18577">
    <property type="entry name" value="ABC_6TM_Pgp_ABCB1_D1_like"/>
    <property type="match status" value="1"/>
</dbReference>
<dbReference type="GO" id="GO:0005743">
    <property type="term" value="C:mitochondrial inner membrane"/>
    <property type="evidence" value="ECO:0007669"/>
    <property type="project" value="TreeGrafter"/>
</dbReference>
<feature type="domain" description="ABC transporter" evidence="9">
    <location>
        <begin position="322"/>
        <end position="558"/>
    </location>
</feature>
<dbReference type="GO" id="GO:0090374">
    <property type="term" value="P:oligopeptide export from mitochondrion"/>
    <property type="evidence" value="ECO:0007669"/>
    <property type="project" value="TreeGrafter"/>
</dbReference>
<evidence type="ECO:0000259" key="10">
    <source>
        <dbReference type="PROSITE" id="PS50929"/>
    </source>
</evidence>
<proteinExistence type="inferred from homology"/>
<feature type="transmembrane region" description="Helical" evidence="8">
    <location>
        <begin position="622"/>
        <end position="640"/>
    </location>
</feature>
<dbReference type="FunFam" id="1.20.1560.10:FF:000121">
    <property type="entry name" value="ABC transporter B family member 9"/>
    <property type="match status" value="1"/>
</dbReference>
<dbReference type="GO" id="GO:0015421">
    <property type="term" value="F:ABC-type oligopeptide transporter activity"/>
    <property type="evidence" value="ECO:0007669"/>
    <property type="project" value="TreeGrafter"/>
</dbReference>
<dbReference type="AlphaFoldDB" id="A0A8R1E9N3"/>
<dbReference type="InterPro" id="IPR011527">
    <property type="entry name" value="ABC1_TM_dom"/>
</dbReference>
<accession>A0A8R1E9N3</accession>
<organism evidence="11 12">
    <name type="scientific">Caenorhabditis japonica</name>
    <dbReference type="NCBI Taxonomy" id="281687"/>
    <lineage>
        <taxon>Eukaryota</taxon>
        <taxon>Metazoa</taxon>
        <taxon>Ecdysozoa</taxon>
        <taxon>Nematoda</taxon>
        <taxon>Chromadorea</taxon>
        <taxon>Rhabditida</taxon>
        <taxon>Rhabditina</taxon>
        <taxon>Rhabditomorpha</taxon>
        <taxon>Rhabditoidea</taxon>
        <taxon>Rhabditidae</taxon>
        <taxon>Peloderinae</taxon>
        <taxon>Caenorhabditis</taxon>
    </lineage>
</organism>
<dbReference type="InterPro" id="IPR003593">
    <property type="entry name" value="AAA+_ATPase"/>
</dbReference>
<dbReference type="SMART" id="SM00382">
    <property type="entry name" value="AAA"/>
    <property type="match status" value="2"/>
</dbReference>
<feature type="transmembrane region" description="Helical" evidence="8">
    <location>
        <begin position="660"/>
        <end position="677"/>
    </location>
</feature>
<comment type="similarity">
    <text evidence="2">Belongs to the ABC transporter superfamily. ABCB family. Multidrug resistance exporter (TC 3.A.1.201) subfamily.</text>
</comment>
<comment type="subcellular location">
    <subcellularLocation>
        <location evidence="1">Membrane</location>
        <topology evidence="1">Multi-pass membrane protein</topology>
    </subcellularLocation>
</comment>
<dbReference type="InterPro" id="IPR017871">
    <property type="entry name" value="ABC_transporter-like_CS"/>
</dbReference>
<dbReference type="InterPro" id="IPR003439">
    <property type="entry name" value="ABC_transporter-like_ATP-bd"/>
</dbReference>
<feature type="domain" description="ABC transmembrane type-1" evidence="10">
    <location>
        <begin position="624"/>
        <end position="912"/>
    </location>
</feature>
<evidence type="ECO:0000256" key="1">
    <source>
        <dbReference type="ARBA" id="ARBA00004141"/>
    </source>
</evidence>
<evidence type="ECO:0000256" key="2">
    <source>
        <dbReference type="ARBA" id="ARBA00007577"/>
    </source>
</evidence>
<dbReference type="EnsemblMetazoa" id="CJA28269.1">
    <property type="protein sequence ID" value="CJA28269.1"/>
    <property type="gene ID" value="WBGene00183843"/>
</dbReference>
<evidence type="ECO:0000256" key="7">
    <source>
        <dbReference type="ARBA" id="ARBA00023136"/>
    </source>
</evidence>
<evidence type="ECO:0000313" key="12">
    <source>
        <dbReference type="Proteomes" id="UP000005237"/>
    </source>
</evidence>
<feature type="transmembrane region" description="Helical" evidence="8">
    <location>
        <begin position="229"/>
        <end position="251"/>
    </location>
</feature>
<evidence type="ECO:0000256" key="4">
    <source>
        <dbReference type="ARBA" id="ARBA00022741"/>
    </source>
</evidence>
<dbReference type="GO" id="GO:0009410">
    <property type="term" value="P:response to xenobiotic stimulus"/>
    <property type="evidence" value="ECO:0007669"/>
    <property type="project" value="EnsemblMetazoa"/>
</dbReference>
<keyword evidence="5" id="KW-0067">ATP-binding</keyword>
<protein>
    <submittedName>
        <fullName evidence="11">Uncharacterized protein</fullName>
    </submittedName>
</protein>
<evidence type="ECO:0000313" key="11">
    <source>
        <dbReference type="EnsemblMetazoa" id="CJA28269.1"/>
    </source>
</evidence>
<dbReference type="Pfam" id="PF00664">
    <property type="entry name" value="ABC_membrane"/>
    <property type="match status" value="2"/>
</dbReference>
<dbReference type="FunFam" id="3.40.50.300:FF:000916">
    <property type="entry name" value="ABC transporter B family member 9"/>
    <property type="match status" value="1"/>
</dbReference>
<dbReference type="Pfam" id="PF00005">
    <property type="entry name" value="ABC_tran"/>
    <property type="match status" value="2"/>
</dbReference>
<reference evidence="12" key="1">
    <citation type="submission" date="2010-08" db="EMBL/GenBank/DDBJ databases">
        <authorList>
            <consortium name="Caenorhabditis japonica Sequencing Consortium"/>
            <person name="Wilson R.K."/>
        </authorList>
    </citation>
    <scope>NUCLEOTIDE SEQUENCE [LARGE SCALE GENOMIC DNA]</scope>
    <source>
        <strain evidence="12">DF5081</strain>
    </source>
</reference>
<dbReference type="GO" id="GO:0093002">
    <property type="term" value="P:response to nematicide"/>
    <property type="evidence" value="ECO:0007669"/>
    <property type="project" value="EnsemblMetazoa"/>
</dbReference>
<evidence type="ECO:0000259" key="9">
    <source>
        <dbReference type="PROSITE" id="PS50893"/>
    </source>
</evidence>
<keyword evidence="4" id="KW-0547">Nucleotide-binding</keyword>
<evidence type="ECO:0000256" key="3">
    <source>
        <dbReference type="ARBA" id="ARBA00022692"/>
    </source>
</evidence>
<dbReference type="GO" id="GO:0005524">
    <property type="term" value="F:ATP binding"/>
    <property type="evidence" value="ECO:0007669"/>
    <property type="project" value="UniProtKB-KW"/>
</dbReference>
<keyword evidence="6 8" id="KW-1133">Transmembrane helix</keyword>
<dbReference type="GO" id="GO:0050829">
    <property type="term" value="P:defense response to Gram-negative bacterium"/>
    <property type="evidence" value="ECO:0007669"/>
    <property type="project" value="EnsemblMetazoa"/>
</dbReference>
<evidence type="ECO:0000256" key="5">
    <source>
        <dbReference type="ARBA" id="ARBA00022840"/>
    </source>
</evidence>
<feature type="transmembrane region" description="Helical" evidence="8">
    <location>
        <begin position="119"/>
        <end position="138"/>
    </location>
</feature>
<dbReference type="GO" id="GO:1990169">
    <property type="term" value="P:stress response to copper ion"/>
    <property type="evidence" value="ECO:0007669"/>
    <property type="project" value="EnsemblMetazoa"/>
</dbReference>
<dbReference type="PROSITE" id="PS50929">
    <property type="entry name" value="ABC_TM1F"/>
    <property type="match status" value="2"/>
</dbReference>
<feature type="transmembrane region" description="Helical" evidence="8">
    <location>
        <begin position="771"/>
        <end position="787"/>
    </location>
</feature>
<dbReference type="GO" id="GO:1990170">
    <property type="term" value="P:stress response to cadmium ion"/>
    <property type="evidence" value="ECO:0007669"/>
    <property type="project" value="EnsemblMetazoa"/>
</dbReference>
<dbReference type="CDD" id="cd03249">
    <property type="entry name" value="ABC_MTABC3_MDL1_MDL2"/>
    <property type="match status" value="2"/>
</dbReference>
<dbReference type="FunFam" id="3.40.50.300:FF:002283">
    <property type="entry name" value="p-GlycoProtein related"/>
    <property type="match status" value="1"/>
</dbReference>
<feature type="transmembrane region" description="Helical" evidence="8">
    <location>
        <begin position="745"/>
        <end position="765"/>
    </location>
</feature>
<keyword evidence="7 8" id="KW-0472">Membrane</keyword>
<feature type="domain" description="ABC transmembrane type-1" evidence="10">
    <location>
        <begin position="1"/>
        <end position="286"/>
    </location>
</feature>
<dbReference type="PROSITE" id="PS50893">
    <property type="entry name" value="ABC_TRANSPORTER_2"/>
    <property type="match status" value="2"/>
</dbReference>